<sequence length="671" mass="78581">MANHPKSNIKKRNSRANLLDKVYSDDDTDDTLKINEVSVLSISDTTDDSENDNFNEDFNENFNENSDGELISANWGTRKEDFYDNKTSSEDSDNENWSDIEMQEEEARKIQKTRYSRLDKLDFGIEDIVNQDQDENKDEALQSNPLGLSVNDVNDLLNSFGKLSKGSNKELINCNEQIDKHTMDELVKLNPDIIPILKDMKEKIKDVKEKVDQLQMRIHVEKSIENNQERLLTDKGISYLECKNILLISYIGYLCYYMMLKLNPNISIKDHPVLLRLITLRTMMDKLRPIDMKLQTYIDRVTQTANRSGKIDELMITPRPDRLVLDDDEDDDFKAESVGKYEEESEDGCDIDEDRKYKVPKNIPVEFNEKKLSSTEKIMKELEKEKQRLLRTDIIRQIRSSIQEGPELIGKEDDIEQLPQLAKLQRRIQKRLEFEEQNMMRLPKGKKDKKEEKLFKELISQVEGGVNSLDDLLQFAEKTTNMATNVDNHALSRYISHSQKLEEDIKKATFDHFNSDRSISDKIARRNKAINEKRHREKYETDQTLSNNEDNYPMQLSDNEYLEEINEYKQKKQHSKAKRKQEFDKVRMPNIEDLVEGESRRLATEDIIKNKGLTRKRKKIEGNARVHNRIKYKKALKKLKGIKRDIRPFENDYSGESTGLKSNIKRSMKLS</sequence>
<evidence type="ECO:0000256" key="2">
    <source>
        <dbReference type="SAM" id="Coils"/>
    </source>
</evidence>
<dbReference type="Pfam" id="PF09368">
    <property type="entry name" value="Sas10"/>
    <property type="match status" value="1"/>
</dbReference>
<evidence type="ECO:0000259" key="4">
    <source>
        <dbReference type="Pfam" id="PF09368"/>
    </source>
</evidence>
<proteinExistence type="predicted"/>
<accession>A0A1J4MA37</accession>
<dbReference type="InterPro" id="IPR007146">
    <property type="entry name" value="Sas10/Utp3/C1D"/>
</dbReference>
<dbReference type="Proteomes" id="UP000186804">
    <property type="component" value="Unassembled WGS sequence"/>
</dbReference>
<dbReference type="PANTHER" id="PTHR13237:SF9">
    <property type="entry name" value="NEUROGUIDIN"/>
    <property type="match status" value="1"/>
</dbReference>
<dbReference type="GO" id="GO:0032040">
    <property type="term" value="C:small-subunit processome"/>
    <property type="evidence" value="ECO:0007669"/>
    <property type="project" value="TreeGrafter"/>
</dbReference>
<comment type="caution">
    <text evidence="5">The sequence shown here is derived from an EMBL/GenBank/DDBJ whole genome shotgun (WGS) entry which is preliminary data.</text>
</comment>
<evidence type="ECO:0000313" key="6">
    <source>
        <dbReference type="Proteomes" id="UP000186804"/>
    </source>
</evidence>
<dbReference type="GeneID" id="92366831"/>
<evidence type="ECO:0000256" key="3">
    <source>
        <dbReference type="SAM" id="MobiDB-lite"/>
    </source>
</evidence>
<dbReference type="PANTHER" id="PTHR13237">
    <property type="entry name" value="SOMETHING ABOUT SILENCING PROTEIN 10-RELATED"/>
    <property type="match status" value="1"/>
</dbReference>
<keyword evidence="2" id="KW-0175">Coiled coil</keyword>
<evidence type="ECO:0000256" key="1">
    <source>
        <dbReference type="ARBA" id="ARBA00022553"/>
    </source>
</evidence>
<dbReference type="GO" id="GO:0000462">
    <property type="term" value="P:maturation of SSU-rRNA from tricistronic rRNA transcript (SSU-rRNA, 5.8S rRNA, LSU-rRNA)"/>
    <property type="evidence" value="ECO:0007669"/>
    <property type="project" value="TreeGrafter"/>
</dbReference>
<dbReference type="OrthoDB" id="203440at2759"/>
<name>A0A1J4MA37_9CRYT</name>
<feature type="region of interest" description="Disordered" evidence="3">
    <location>
        <begin position="44"/>
        <end position="69"/>
    </location>
</feature>
<dbReference type="EMBL" id="LRBS01000125">
    <property type="protein sequence ID" value="OII71089.1"/>
    <property type="molecule type" value="Genomic_DNA"/>
</dbReference>
<dbReference type="VEuPathDB" id="CryptoDB:cand_026470"/>
<gene>
    <name evidence="5" type="ORF">cand_026470</name>
</gene>
<reference evidence="5 6" key="1">
    <citation type="submission" date="2016-10" db="EMBL/GenBank/DDBJ databases">
        <title>Reductive evolution of mitochondrial metabolism and differential evolution of invasion-related proteins in Cryptosporidium.</title>
        <authorList>
            <person name="Liu S."/>
            <person name="Roellig D.M."/>
            <person name="Guo Y."/>
            <person name="Li N."/>
            <person name="Frace M.A."/>
            <person name="Tang K."/>
            <person name="Zhang L."/>
            <person name="Feng Y."/>
            <person name="Xiao L."/>
        </authorList>
    </citation>
    <scope>NUCLEOTIDE SEQUENCE [LARGE SCALE GENOMIC DNA]</scope>
    <source>
        <strain evidence="5">30847</strain>
    </source>
</reference>
<dbReference type="RefSeq" id="XP_067066458.1">
    <property type="nucleotide sequence ID" value="XM_067212875.1"/>
</dbReference>
<feature type="compositionally biased region" description="Acidic residues" evidence="3">
    <location>
        <begin position="45"/>
        <end position="59"/>
    </location>
</feature>
<organism evidence="5 6">
    <name type="scientific">Cryptosporidium andersoni</name>
    <dbReference type="NCBI Taxonomy" id="117008"/>
    <lineage>
        <taxon>Eukaryota</taxon>
        <taxon>Sar</taxon>
        <taxon>Alveolata</taxon>
        <taxon>Apicomplexa</taxon>
        <taxon>Conoidasida</taxon>
        <taxon>Coccidia</taxon>
        <taxon>Eucoccidiorida</taxon>
        <taxon>Eimeriorina</taxon>
        <taxon>Cryptosporidiidae</taxon>
        <taxon>Cryptosporidium</taxon>
    </lineage>
</organism>
<dbReference type="InterPro" id="IPR018972">
    <property type="entry name" value="Sas10_C_dom"/>
</dbReference>
<feature type="region of interest" description="Disordered" evidence="3">
    <location>
        <begin position="650"/>
        <end position="671"/>
    </location>
</feature>
<dbReference type="AlphaFoldDB" id="A0A1J4MA37"/>
<feature type="domain" description="Sas10 C-terminal" evidence="4">
    <location>
        <begin position="599"/>
        <end position="670"/>
    </location>
</feature>
<dbReference type="Pfam" id="PF04000">
    <property type="entry name" value="Sas10_Utp3"/>
    <property type="match status" value="1"/>
</dbReference>
<protein>
    <submittedName>
        <fullName evidence="5">SAS10 UTP3 family protein</fullName>
    </submittedName>
</protein>
<evidence type="ECO:0000313" key="5">
    <source>
        <dbReference type="EMBL" id="OII71089.1"/>
    </source>
</evidence>
<keyword evidence="6" id="KW-1185">Reference proteome</keyword>
<keyword evidence="1" id="KW-0597">Phosphoprotein</keyword>
<feature type="coiled-coil region" evidence="2">
    <location>
        <begin position="365"/>
        <end position="392"/>
    </location>
</feature>